<evidence type="ECO:0000259" key="1">
    <source>
        <dbReference type="Pfam" id="PF21806"/>
    </source>
</evidence>
<proteinExistence type="predicted"/>
<reference evidence="3" key="1">
    <citation type="journal article" date="2019" name="Int. J. Syst. Evol. Microbiol.">
        <title>The Global Catalogue of Microorganisms (GCM) 10K type strain sequencing project: providing services to taxonomists for standard genome sequencing and annotation.</title>
        <authorList>
            <consortium name="The Broad Institute Genomics Platform"/>
            <consortium name="The Broad Institute Genome Sequencing Center for Infectious Disease"/>
            <person name="Wu L."/>
            <person name="Ma J."/>
        </authorList>
    </citation>
    <scope>NUCLEOTIDE SEQUENCE [LARGE SCALE GENOMIC DNA]</scope>
    <source>
        <strain evidence="3">JCM 13581</strain>
    </source>
</reference>
<accession>A0ABN2P0N2</accession>
<evidence type="ECO:0000313" key="3">
    <source>
        <dbReference type="Proteomes" id="UP001501303"/>
    </source>
</evidence>
<dbReference type="Proteomes" id="UP001501303">
    <property type="component" value="Unassembled WGS sequence"/>
</dbReference>
<keyword evidence="3" id="KW-1185">Reference proteome</keyword>
<sequence length="207" mass="23635">MLDTTTLDLDGAQGTLLTQAAYKQDFRDREWEIEGRDSWKLERRQHFHEAGNASWKAFIQGDWSEALRLIESRREALMQFSRKAEDHGVALYRVRVVEEPLSPYVQWELNSLRVRAECGERIRLVFPQQIAPLESSGKLPELVTLGGRTLYDIRYTASGVPDGAVRFIDPDLVESCEAVMRSLYEAGEDVASYVEREVAHLPPPQAQ</sequence>
<gene>
    <name evidence="2" type="ORF">GCM10009716_17960</name>
</gene>
<organism evidence="2 3">
    <name type="scientific">Streptomyces sodiiphilus</name>
    <dbReference type="NCBI Taxonomy" id="226217"/>
    <lineage>
        <taxon>Bacteria</taxon>
        <taxon>Bacillati</taxon>
        <taxon>Actinomycetota</taxon>
        <taxon>Actinomycetes</taxon>
        <taxon>Kitasatosporales</taxon>
        <taxon>Streptomycetaceae</taxon>
        <taxon>Streptomyces</taxon>
    </lineage>
</organism>
<comment type="caution">
    <text evidence="2">The sequence shown here is derived from an EMBL/GenBank/DDBJ whole genome shotgun (WGS) entry which is preliminary data.</text>
</comment>
<dbReference type="InterPro" id="IPR049244">
    <property type="entry name" value="DUF6879"/>
</dbReference>
<name>A0ABN2P0N2_9ACTN</name>
<dbReference type="Pfam" id="PF21806">
    <property type="entry name" value="DUF6879"/>
    <property type="match status" value="1"/>
</dbReference>
<protein>
    <recommendedName>
        <fullName evidence="1">DUF6879 domain-containing protein</fullName>
    </recommendedName>
</protein>
<evidence type="ECO:0000313" key="2">
    <source>
        <dbReference type="EMBL" id="GAA1908426.1"/>
    </source>
</evidence>
<dbReference type="EMBL" id="BAAAMJ010000015">
    <property type="protein sequence ID" value="GAA1908426.1"/>
    <property type="molecule type" value="Genomic_DNA"/>
</dbReference>
<feature type="domain" description="DUF6879" evidence="1">
    <location>
        <begin position="35"/>
        <end position="194"/>
    </location>
</feature>
<dbReference type="RefSeq" id="WP_344260175.1">
    <property type="nucleotide sequence ID" value="NZ_BAAAMJ010000015.1"/>
</dbReference>